<evidence type="ECO:0000256" key="1">
    <source>
        <dbReference type="SAM" id="Phobius"/>
    </source>
</evidence>
<dbReference type="Pfam" id="PF26059">
    <property type="entry name" value="DUF8020"/>
    <property type="match status" value="1"/>
</dbReference>
<dbReference type="Proteomes" id="UP001501035">
    <property type="component" value="Unassembled WGS sequence"/>
</dbReference>
<feature type="domain" description="DUF8020" evidence="3">
    <location>
        <begin position="28"/>
        <end position="95"/>
    </location>
</feature>
<feature type="transmembrane region" description="Helical" evidence="1">
    <location>
        <begin position="137"/>
        <end position="164"/>
    </location>
</feature>
<evidence type="ECO:0000313" key="5">
    <source>
        <dbReference type="Proteomes" id="UP001501035"/>
    </source>
</evidence>
<evidence type="ECO:0000259" key="3">
    <source>
        <dbReference type="Pfam" id="PF26059"/>
    </source>
</evidence>
<feature type="signal peptide" evidence="2">
    <location>
        <begin position="1"/>
        <end position="20"/>
    </location>
</feature>
<name>A0ABP6KX70_9ACTN</name>
<keyword evidence="1" id="KW-0472">Membrane</keyword>
<proteinExistence type="predicted"/>
<organism evidence="4 5">
    <name type="scientific">Gordonia defluvii</name>
    <dbReference type="NCBI Taxonomy" id="283718"/>
    <lineage>
        <taxon>Bacteria</taxon>
        <taxon>Bacillati</taxon>
        <taxon>Actinomycetota</taxon>
        <taxon>Actinomycetes</taxon>
        <taxon>Mycobacteriales</taxon>
        <taxon>Gordoniaceae</taxon>
        <taxon>Gordonia</taxon>
    </lineage>
</organism>
<keyword evidence="1" id="KW-1133">Transmembrane helix</keyword>
<comment type="caution">
    <text evidence="4">The sequence shown here is derived from an EMBL/GenBank/DDBJ whole genome shotgun (WGS) entry which is preliminary data.</text>
</comment>
<evidence type="ECO:0000256" key="2">
    <source>
        <dbReference type="SAM" id="SignalP"/>
    </source>
</evidence>
<dbReference type="InterPro" id="IPR058333">
    <property type="entry name" value="DUF8020"/>
</dbReference>
<evidence type="ECO:0000313" key="4">
    <source>
        <dbReference type="EMBL" id="GAA3026081.1"/>
    </source>
</evidence>
<dbReference type="EMBL" id="BAAAVS010000006">
    <property type="protein sequence ID" value="GAA3026081.1"/>
    <property type="molecule type" value="Genomic_DNA"/>
</dbReference>
<keyword evidence="1" id="KW-0812">Transmembrane</keyword>
<accession>A0ABP6KX70</accession>
<protein>
    <recommendedName>
        <fullName evidence="3">DUF8020 domain-containing protein</fullName>
    </recommendedName>
</protein>
<reference evidence="5" key="1">
    <citation type="journal article" date="2019" name="Int. J. Syst. Evol. Microbiol.">
        <title>The Global Catalogue of Microorganisms (GCM) 10K type strain sequencing project: providing services to taxonomists for standard genome sequencing and annotation.</title>
        <authorList>
            <consortium name="The Broad Institute Genomics Platform"/>
            <consortium name="The Broad Institute Genome Sequencing Center for Infectious Disease"/>
            <person name="Wu L."/>
            <person name="Ma J."/>
        </authorList>
    </citation>
    <scope>NUCLEOTIDE SEQUENCE [LARGE SCALE GENOMIC DNA]</scope>
    <source>
        <strain evidence="5">JCM 14234</strain>
    </source>
</reference>
<keyword evidence="5" id="KW-1185">Reference proteome</keyword>
<feature type="chain" id="PRO_5046931759" description="DUF8020 domain-containing protein" evidence="2">
    <location>
        <begin position="21"/>
        <end position="221"/>
    </location>
</feature>
<feature type="transmembrane region" description="Helical" evidence="1">
    <location>
        <begin position="171"/>
        <end position="190"/>
    </location>
</feature>
<sequence length="221" mass="22858">MVAALALITAVPLTAGQAQAAPEPVDSVRATVQRNADNVKVELLSGSLAVDGADLVVRNQAGAVLTKVPLQVRGPKDEVYPLAATVSGRTATLTPPPAARAAVALERTRVERRIVGPQTRSERDDLALQQFNADLSVAVIISSIVGLVLGCIVGLPLAGVGCLVFAPIGSFVGLMIGGGGSAIVLGIRYFNTINSPFKPQYQNVVPKAKTKPGRPANPKKN</sequence>
<keyword evidence="2" id="KW-0732">Signal</keyword>
<gene>
    <name evidence="4" type="ORF">GCM10010528_04830</name>
</gene>